<reference evidence="2" key="1">
    <citation type="submission" date="2015-02" db="EMBL/GenBank/DDBJ databases">
        <title>Draft Genome of Frankia sp. CpI1-S.</title>
        <authorList>
            <person name="Oshone R.T."/>
            <person name="Ngom M."/>
            <person name="Ghodhbane-Gtari F."/>
            <person name="Gtari M."/>
            <person name="Morris K."/>
            <person name="Thomas K."/>
            <person name="Sen A."/>
            <person name="Tisa L.S."/>
        </authorList>
    </citation>
    <scope>NUCLEOTIDE SEQUENCE [LARGE SCALE GENOMIC DNA]</scope>
    <source>
        <strain evidence="2">CpI1-S</strain>
    </source>
</reference>
<keyword evidence="2" id="KW-1185">Reference proteome</keyword>
<dbReference type="PATRIC" id="fig|1502723.3.peg.5656"/>
<dbReference type="CDD" id="cd22231">
    <property type="entry name" value="RHH_NikR_HicB-like"/>
    <property type="match status" value="1"/>
</dbReference>
<name>A0A0D8BJV1_9ACTN</name>
<dbReference type="AlphaFoldDB" id="A0A0D8BJV1"/>
<protein>
    <submittedName>
        <fullName evidence="1">Ribbon-helix-helix protein, copG family</fullName>
    </submittedName>
</protein>
<dbReference type="Gene3D" id="1.10.1220.10">
    <property type="entry name" value="Met repressor-like"/>
    <property type="match status" value="1"/>
</dbReference>
<evidence type="ECO:0000313" key="1">
    <source>
        <dbReference type="EMBL" id="KJE24340.1"/>
    </source>
</evidence>
<dbReference type="Proteomes" id="UP000032545">
    <property type="component" value="Unassembled WGS sequence"/>
</dbReference>
<accession>A0A0D8BJV1</accession>
<proteinExistence type="predicted"/>
<evidence type="ECO:0000313" key="2">
    <source>
        <dbReference type="Proteomes" id="UP000032545"/>
    </source>
</evidence>
<dbReference type="GO" id="GO:0006355">
    <property type="term" value="P:regulation of DNA-templated transcription"/>
    <property type="evidence" value="ECO:0007669"/>
    <property type="project" value="InterPro"/>
</dbReference>
<reference evidence="1 2" key="2">
    <citation type="journal article" date="2016" name="Genome Announc.">
        <title>Permanent Draft Genome Sequences for Two Variants of Frankia sp. Strain CpI1, the First Frankia Strain Isolated from Root Nodules of Comptonia peregrina.</title>
        <authorList>
            <person name="Oshone R."/>
            <person name="Hurst S.G.IV."/>
            <person name="Abebe-Akele F."/>
            <person name="Simpson S."/>
            <person name="Morris K."/>
            <person name="Thomas W.K."/>
            <person name="Tisa L.S."/>
        </authorList>
    </citation>
    <scope>NUCLEOTIDE SEQUENCE [LARGE SCALE GENOMIC DNA]</scope>
    <source>
        <strain evidence="2">CpI1-S</strain>
    </source>
</reference>
<dbReference type="InterPro" id="IPR013321">
    <property type="entry name" value="Arc_rbn_hlx_hlx"/>
</dbReference>
<dbReference type="EMBL" id="JYFN01000007">
    <property type="protein sequence ID" value="KJE24340.1"/>
    <property type="molecule type" value="Genomic_DNA"/>
</dbReference>
<comment type="caution">
    <text evidence="1">The sequence shown here is derived from an EMBL/GenBank/DDBJ whole genome shotgun (WGS) entry which is preliminary data.</text>
</comment>
<gene>
    <name evidence="1" type="ORF">FF36_01415</name>
</gene>
<organism evidence="1 2">
    <name type="scientific">Frankia torreyi</name>
    <dbReference type="NCBI Taxonomy" id="1856"/>
    <lineage>
        <taxon>Bacteria</taxon>
        <taxon>Bacillati</taxon>
        <taxon>Actinomycetota</taxon>
        <taxon>Actinomycetes</taxon>
        <taxon>Frankiales</taxon>
        <taxon>Frankiaceae</taxon>
        <taxon>Frankia</taxon>
    </lineage>
</organism>
<sequence>MIVIPGYTERVKTAISIPDETFNEAERRAAALGVSRSEFFTTAARRYIEELDAQSLTERIDAALELAGPDDSFEAAARAGRRALGDSEDW</sequence>